<dbReference type="AlphaFoldDB" id="A0A7I8L8R9"/>
<evidence type="ECO:0000256" key="2">
    <source>
        <dbReference type="SAM" id="MobiDB-lite"/>
    </source>
</evidence>
<dbReference type="Gene3D" id="2.60.120.590">
    <property type="entry name" value="Alpha-ketoglutarate-dependent dioxygenase AlkB-like"/>
    <property type="match status" value="1"/>
</dbReference>
<dbReference type="Gene3D" id="3.30.70.330">
    <property type="match status" value="1"/>
</dbReference>
<accession>A0A7I8L8R9</accession>
<dbReference type="InterPro" id="IPR037151">
    <property type="entry name" value="AlkB-like_sf"/>
</dbReference>
<dbReference type="Pfam" id="PF13532">
    <property type="entry name" value="2OG-FeII_Oxy_2"/>
    <property type="match status" value="1"/>
</dbReference>
<feature type="domain" description="Fe2OG dioxygenase" evidence="3">
    <location>
        <begin position="199"/>
        <end position="329"/>
    </location>
</feature>
<dbReference type="SUPFAM" id="SSF54928">
    <property type="entry name" value="RNA-binding domain, RBD"/>
    <property type="match status" value="1"/>
</dbReference>
<dbReference type="Proteomes" id="UP000663760">
    <property type="component" value="Chromosome 13"/>
</dbReference>
<evidence type="ECO:0000259" key="3">
    <source>
        <dbReference type="PROSITE" id="PS51471"/>
    </source>
</evidence>
<evidence type="ECO:0000313" key="4">
    <source>
        <dbReference type="EMBL" id="CAA7406457.1"/>
    </source>
</evidence>
<dbReference type="PROSITE" id="PS51471">
    <property type="entry name" value="FE2OG_OXY"/>
    <property type="match status" value="1"/>
</dbReference>
<dbReference type="OrthoDB" id="271595at2759"/>
<protein>
    <recommendedName>
        <fullName evidence="3">Fe2OG dioxygenase domain-containing protein</fullName>
    </recommendedName>
</protein>
<dbReference type="InterPro" id="IPR035979">
    <property type="entry name" value="RBD_domain_sf"/>
</dbReference>
<dbReference type="GO" id="GO:0070988">
    <property type="term" value="P:demethylation"/>
    <property type="evidence" value="ECO:0007669"/>
    <property type="project" value="InterPro"/>
</dbReference>
<dbReference type="GO" id="GO:0032451">
    <property type="term" value="F:demethylase activity"/>
    <property type="evidence" value="ECO:0007669"/>
    <property type="project" value="TreeGrafter"/>
</dbReference>
<evidence type="ECO:0000313" key="5">
    <source>
        <dbReference type="Proteomes" id="UP000663760"/>
    </source>
</evidence>
<organism evidence="4 5">
    <name type="scientific">Spirodela intermedia</name>
    <name type="common">Intermediate duckweed</name>
    <dbReference type="NCBI Taxonomy" id="51605"/>
    <lineage>
        <taxon>Eukaryota</taxon>
        <taxon>Viridiplantae</taxon>
        <taxon>Streptophyta</taxon>
        <taxon>Embryophyta</taxon>
        <taxon>Tracheophyta</taxon>
        <taxon>Spermatophyta</taxon>
        <taxon>Magnoliopsida</taxon>
        <taxon>Liliopsida</taxon>
        <taxon>Araceae</taxon>
        <taxon>Lemnoideae</taxon>
        <taxon>Spirodela</taxon>
    </lineage>
</organism>
<proteinExistence type="inferred from homology"/>
<feature type="region of interest" description="Disordered" evidence="2">
    <location>
        <begin position="341"/>
        <end position="365"/>
    </location>
</feature>
<reference evidence="4" key="1">
    <citation type="submission" date="2020-02" db="EMBL/GenBank/DDBJ databases">
        <authorList>
            <person name="Scholz U."/>
            <person name="Mascher M."/>
            <person name="Fiebig A."/>
        </authorList>
    </citation>
    <scope>NUCLEOTIDE SEQUENCE</scope>
</reference>
<dbReference type="PANTHER" id="PTHR12463:SF1">
    <property type="entry name" value="2-OXOGLUTARATE AND FE-DEPENDENT OXYGENASE FAMILY PROTEIN"/>
    <property type="match status" value="1"/>
</dbReference>
<dbReference type="EMBL" id="LR746276">
    <property type="protein sequence ID" value="CAA7406457.1"/>
    <property type="molecule type" value="Genomic_DNA"/>
</dbReference>
<name>A0A7I8L8R9_SPIIN</name>
<dbReference type="InterPro" id="IPR005123">
    <property type="entry name" value="Oxoglu/Fe-dep_dioxygenase_dom"/>
</dbReference>
<feature type="compositionally biased region" description="Basic and acidic residues" evidence="2">
    <location>
        <begin position="356"/>
        <end position="365"/>
    </location>
</feature>
<dbReference type="InterPro" id="IPR032857">
    <property type="entry name" value="ALKBH4"/>
</dbReference>
<evidence type="ECO:0000256" key="1">
    <source>
        <dbReference type="ARBA" id="ARBA00007879"/>
    </source>
</evidence>
<dbReference type="FunFam" id="2.60.120.590:FF:000018">
    <property type="entry name" value="ALKylated DNA repair protein AlkB homolog"/>
    <property type="match status" value="1"/>
</dbReference>
<dbReference type="GO" id="GO:0003676">
    <property type="term" value="F:nucleic acid binding"/>
    <property type="evidence" value="ECO:0007669"/>
    <property type="project" value="InterPro"/>
</dbReference>
<keyword evidence="5" id="KW-1185">Reference proteome</keyword>
<dbReference type="InterPro" id="IPR012677">
    <property type="entry name" value="Nucleotide-bd_a/b_plait_sf"/>
</dbReference>
<gene>
    <name evidence="4" type="ORF">SI8410_13017135</name>
</gene>
<dbReference type="InterPro" id="IPR027450">
    <property type="entry name" value="AlkB-like"/>
</dbReference>
<dbReference type="GO" id="GO:0016491">
    <property type="term" value="F:oxidoreductase activity"/>
    <property type="evidence" value="ECO:0007669"/>
    <property type="project" value="TreeGrafter"/>
</dbReference>
<dbReference type="PANTHER" id="PTHR12463">
    <property type="entry name" value="OXYGENASE-RELATED"/>
    <property type="match status" value="1"/>
</dbReference>
<sequence>MLPTRFVRPAGGAAESANLYVANCGPAVGLSLSDVAAAFGAFGEVAGVHLADGSGARVVVCFADACSARAAVAAWGGGAPCGALRGRTLHIRYSLPQPPPSAASDAAPVALDAEELGVPGVYLVKDFVTAEEEKELLAAVDARPWRRLAKRRVQHYGHAFLYETRNVDTKQFLGELPSFLSNVLEKIASFPGLDDERQAIDQLTVNEYSPGVGLSPHIDTHSAFDGPIFSLSLAGSCIMEFRKYSQGSRQPQPVAITDTEEENQSENPAHSSGSIRKAIFLPPRSMLVMSGEGRYAWHHYIPHHKVDIVRGNAVRRGRRRVSFTFRKVRSGPCRCEHSQFCDSQRDSARSSGGIEEDIRSHGMAS</sequence>
<dbReference type="SUPFAM" id="SSF51197">
    <property type="entry name" value="Clavaminate synthase-like"/>
    <property type="match status" value="1"/>
</dbReference>
<comment type="similarity">
    <text evidence="1">Belongs to the alkB family.</text>
</comment>